<comment type="subcellular location">
    <subcellularLocation>
        <location evidence="1">Nucleus</location>
    </subcellularLocation>
</comment>
<evidence type="ECO:0000256" key="4">
    <source>
        <dbReference type="ARBA" id="ARBA00022679"/>
    </source>
</evidence>
<keyword evidence="3 8" id="KW-0489">Methyltransferase</keyword>
<evidence type="ECO:0000256" key="2">
    <source>
        <dbReference type="ARBA" id="ARBA00011975"/>
    </source>
</evidence>
<organism evidence="11 12">
    <name type="scientific">Lasiosphaeria ovina</name>
    <dbReference type="NCBI Taxonomy" id="92902"/>
    <lineage>
        <taxon>Eukaryota</taxon>
        <taxon>Fungi</taxon>
        <taxon>Dikarya</taxon>
        <taxon>Ascomycota</taxon>
        <taxon>Pezizomycotina</taxon>
        <taxon>Sordariomycetes</taxon>
        <taxon>Sordariomycetidae</taxon>
        <taxon>Sordariales</taxon>
        <taxon>Lasiosphaeriaceae</taxon>
        <taxon>Lasiosphaeria</taxon>
    </lineage>
</organism>
<gene>
    <name evidence="11" type="ORF">B0T24DRAFT_526562</name>
</gene>
<dbReference type="SUPFAM" id="SSF53335">
    <property type="entry name" value="S-adenosyl-L-methionine-dependent methyltransferases"/>
    <property type="match status" value="1"/>
</dbReference>
<keyword evidence="6" id="KW-0238">DNA-binding</keyword>
<dbReference type="GO" id="GO:0003677">
    <property type="term" value="F:DNA binding"/>
    <property type="evidence" value="ECO:0007669"/>
    <property type="project" value="UniProtKB-KW"/>
</dbReference>
<dbReference type="InterPro" id="IPR018117">
    <property type="entry name" value="C5_DNA_meth_AS"/>
</dbReference>
<feature type="domain" description="BAH" evidence="10">
    <location>
        <begin position="1164"/>
        <end position="1284"/>
    </location>
</feature>
<evidence type="ECO:0000313" key="12">
    <source>
        <dbReference type="Proteomes" id="UP001287356"/>
    </source>
</evidence>
<feature type="region of interest" description="Disordered" evidence="9">
    <location>
        <begin position="253"/>
        <end position="277"/>
    </location>
</feature>
<evidence type="ECO:0000256" key="3">
    <source>
        <dbReference type="ARBA" id="ARBA00022603"/>
    </source>
</evidence>
<feature type="non-terminal residue" evidence="11">
    <location>
        <position position="1"/>
    </location>
</feature>
<dbReference type="CDD" id="cd04712">
    <property type="entry name" value="BAH_DCM_I"/>
    <property type="match status" value="1"/>
</dbReference>
<dbReference type="GO" id="GO:0005634">
    <property type="term" value="C:nucleus"/>
    <property type="evidence" value="ECO:0007669"/>
    <property type="project" value="UniProtKB-SubCell"/>
</dbReference>
<dbReference type="EMBL" id="JAULSN010000003">
    <property type="protein sequence ID" value="KAK3376748.1"/>
    <property type="molecule type" value="Genomic_DNA"/>
</dbReference>
<reference evidence="11" key="2">
    <citation type="submission" date="2023-06" db="EMBL/GenBank/DDBJ databases">
        <authorList>
            <consortium name="Lawrence Berkeley National Laboratory"/>
            <person name="Haridas S."/>
            <person name="Hensen N."/>
            <person name="Bonometti L."/>
            <person name="Westerberg I."/>
            <person name="Brannstrom I.O."/>
            <person name="Guillou S."/>
            <person name="Cros-Aarteil S."/>
            <person name="Calhoun S."/>
            <person name="Kuo A."/>
            <person name="Mondo S."/>
            <person name="Pangilinan J."/>
            <person name="Riley R."/>
            <person name="Labutti K."/>
            <person name="Andreopoulos B."/>
            <person name="Lipzen A."/>
            <person name="Chen C."/>
            <person name="Yanf M."/>
            <person name="Daum C."/>
            <person name="Ng V."/>
            <person name="Clum A."/>
            <person name="Steindorff A."/>
            <person name="Ohm R."/>
            <person name="Martin F."/>
            <person name="Silar P."/>
            <person name="Natvig D."/>
            <person name="Lalanne C."/>
            <person name="Gautier V."/>
            <person name="Ament-Velasquez S.L."/>
            <person name="Kruys A."/>
            <person name="Hutchinson M.I."/>
            <person name="Powell A.J."/>
            <person name="Barry K."/>
            <person name="Miller A.N."/>
            <person name="Grigoriev I.V."/>
            <person name="Debuchy R."/>
            <person name="Gladieux P."/>
            <person name="Thoren M.H."/>
            <person name="Johannesson H."/>
        </authorList>
    </citation>
    <scope>NUCLEOTIDE SEQUENCE</scope>
    <source>
        <strain evidence="11">CBS 958.72</strain>
    </source>
</reference>
<feature type="region of interest" description="Disordered" evidence="9">
    <location>
        <begin position="1718"/>
        <end position="1767"/>
    </location>
</feature>
<dbReference type="InterPro" id="IPR057215">
    <property type="entry name" value="DUF7893"/>
</dbReference>
<keyword evidence="4 8" id="KW-0808">Transferase</keyword>
<dbReference type="GO" id="GO:0044027">
    <property type="term" value="P:negative regulation of gene expression via chromosomal CpG island methylation"/>
    <property type="evidence" value="ECO:0007669"/>
    <property type="project" value="TreeGrafter"/>
</dbReference>
<feature type="domain" description="BAH" evidence="10">
    <location>
        <begin position="1017"/>
        <end position="1151"/>
    </location>
</feature>
<keyword evidence="5 8" id="KW-0949">S-adenosyl-L-methionine</keyword>
<dbReference type="PRINTS" id="PR00105">
    <property type="entry name" value="C5METTRFRASE"/>
</dbReference>
<name>A0AAE0KHB3_9PEZI</name>
<dbReference type="GO" id="GO:0003886">
    <property type="term" value="F:DNA (cytosine-5-)-methyltransferase activity"/>
    <property type="evidence" value="ECO:0007669"/>
    <property type="project" value="UniProtKB-EC"/>
</dbReference>
<evidence type="ECO:0000256" key="7">
    <source>
        <dbReference type="ARBA" id="ARBA00023242"/>
    </source>
</evidence>
<evidence type="ECO:0000256" key="9">
    <source>
        <dbReference type="SAM" id="MobiDB-lite"/>
    </source>
</evidence>
<dbReference type="Pfam" id="PF00145">
    <property type="entry name" value="DNA_methylase"/>
    <property type="match status" value="1"/>
</dbReference>
<dbReference type="PROSITE" id="PS51679">
    <property type="entry name" value="SAM_MT_C5"/>
    <property type="match status" value="1"/>
</dbReference>
<dbReference type="Gene3D" id="2.30.30.490">
    <property type="match status" value="1"/>
</dbReference>
<proteinExistence type="inferred from homology"/>
<reference evidence="11" key="1">
    <citation type="journal article" date="2023" name="Mol. Phylogenet. Evol.">
        <title>Genome-scale phylogeny and comparative genomics of the fungal order Sordariales.</title>
        <authorList>
            <person name="Hensen N."/>
            <person name="Bonometti L."/>
            <person name="Westerberg I."/>
            <person name="Brannstrom I.O."/>
            <person name="Guillou S."/>
            <person name="Cros-Aarteil S."/>
            <person name="Calhoun S."/>
            <person name="Haridas S."/>
            <person name="Kuo A."/>
            <person name="Mondo S."/>
            <person name="Pangilinan J."/>
            <person name="Riley R."/>
            <person name="LaButti K."/>
            <person name="Andreopoulos B."/>
            <person name="Lipzen A."/>
            <person name="Chen C."/>
            <person name="Yan M."/>
            <person name="Daum C."/>
            <person name="Ng V."/>
            <person name="Clum A."/>
            <person name="Steindorff A."/>
            <person name="Ohm R.A."/>
            <person name="Martin F."/>
            <person name="Silar P."/>
            <person name="Natvig D.O."/>
            <person name="Lalanne C."/>
            <person name="Gautier V."/>
            <person name="Ament-Velasquez S.L."/>
            <person name="Kruys A."/>
            <person name="Hutchinson M.I."/>
            <person name="Powell A.J."/>
            <person name="Barry K."/>
            <person name="Miller A.N."/>
            <person name="Grigoriev I.V."/>
            <person name="Debuchy R."/>
            <person name="Gladieux P."/>
            <person name="Hiltunen Thoren M."/>
            <person name="Johannesson H."/>
        </authorList>
    </citation>
    <scope>NUCLEOTIDE SEQUENCE</scope>
    <source>
        <strain evidence="11">CBS 958.72</strain>
    </source>
</reference>
<evidence type="ECO:0000256" key="6">
    <source>
        <dbReference type="ARBA" id="ARBA00023125"/>
    </source>
</evidence>
<dbReference type="InterPro" id="IPR050390">
    <property type="entry name" value="C5-Methyltransferase"/>
</dbReference>
<dbReference type="PROSITE" id="PS51038">
    <property type="entry name" value="BAH"/>
    <property type="match status" value="2"/>
</dbReference>
<dbReference type="PROSITE" id="PS00094">
    <property type="entry name" value="C5_MTASE_1"/>
    <property type="match status" value="1"/>
</dbReference>
<dbReference type="GO" id="GO:0003682">
    <property type="term" value="F:chromatin binding"/>
    <property type="evidence" value="ECO:0007669"/>
    <property type="project" value="InterPro"/>
</dbReference>
<dbReference type="Gene3D" id="3.90.120.10">
    <property type="entry name" value="DNA Methylase, subunit A, domain 2"/>
    <property type="match status" value="1"/>
</dbReference>
<comment type="caution">
    <text evidence="11">The sequence shown here is derived from an EMBL/GenBank/DDBJ whole genome shotgun (WGS) entry which is preliminary data.</text>
</comment>
<evidence type="ECO:0000256" key="5">
    <source>
        <dbReference type="ARBA" id="ARBA00022691"/>
    </source>
</evidence>
<dbReference type="EC" id="2.1.1.37" evidence="2"/>
<dbReference type="InterPro" id="IPR001025">
    <property type="entry name" value="BAH_dom"/>
</dbReference>
<feature type="compositionally biased region" description="Low complexity" evidence="9">
    <location>
        <begin position="1743"/>
        <end position="1758"/>
    </location>
</feature>
<evidence type="ECO:0000259" key="10">
    <source>
        <dbReference type="PROSITE" id="PS51038"/>
    </source>
</evidence>
<accession>A0AAE0KHB3</accession>
<dbReference type="GO" id="GO:0032259">
    <property type="term" value="P:methylation"/>
    <property type="evidence" value="ECO:0007669"/>
    <property type="project" value="UniProtKB-KW"/>
</dbReference>
<dbReference type="InterPro" id="IPR029063">
    <property type="entry name" value="SAM-dependent_MTases_sf"/>
</dbReference>
<keyword evidence="7" id="KW-0539">Nucleus</keyword>
<keyword evidence="12" id="KW-1185">Reference proteome</keyword>
<evidence type="ECO:0000256" key="8">
    <source>
        <dbReference type="PROSITE-ProRule" id="PRU01016"/>
    </source>
</evidence>
<evidence type="ECO:0000313" key="11">
    <source>
        <dbReference type="EMBL" id="KAK3376748.1"/>
    </source>
</evidence>
<dbReference type="InterPro" id="IPR001525">
    <property type="entry name" value="C5_MeTfrase"/>
</dbReference>
<dbReference type="InterPro" id="IPR043151">
    <property type="entry name" value="BAH_sf"/>
</dbReference>
<dbReference type="PANTHER" id="PTHR10629">
    <property type="entry name" value="CYTOSINE-SPECIFIC METHYLTRANSFERASE"/>
    <property type="match status" value="1"/>
</dbReference>
<feature type="active site" evidence="8">
    <location>
        <position position="1392"/>
    </location>
</feature>
<sequence length="1818" mass="204950">NERVRLSAIVAEMVLRDRLAMTGEIPSEDSCHLSNEFEWQRRLASLASRGITAEDLADWASIMSANDGDTKVQRFIASDRPKPTFLLLALVGKDHAIHDTTNILALLDYVDKTYIKNKPAQRFGKSAFLLGHHNFLIFVSRLAWQCLRRWPSGLVSVSHLVVSYIESLAYPSQPEKLAPARCLVFNEAIRILSWPAVSGPMKHMQFNWEAQKVLLSLSLNTQPPLILNRASYRSMRKVLVALPKTLEDMRAAQRGGKTWPPFRQAWDGTDEQRQPEEDISRSILAGILMKEAGYAPESVDNVLTTLGGGAPGEPPTIQTRCLVPRWETNYRAVYLEWAAHLKTARNAREAWQIFQQSPQPKLKPNAQVYAAMFEKLFARPADLSPAIVPGNVKETFPVHNVNLTPFEIARLEPPSSLELYDMMLNQGIQPDDDCLALLLRNARSREMGMQFFRASHYEPLARALLEPTTDEESCGLLRKIPLKIFNAWIFKLCETNPNPVSKKSHRHDHRLDYSYCHISEAIQLAIKHQNLDGFLGRFEKAPWYTILGHLASTKNIFSAAGESRNNLETLETFMRIFRRLRAQEGDNDTLFKLLCRMTRKSMRMSLFCNQRHHDIFSREFKTELSQAHETMIDCFTDLTKPIQRRDSSWTLRYTITGGDVYCYMQALGAFGNGEEMVKLIDWIIDSWDQPHILEQAKSQHTLDWQYMIKTFSYFLGMSSIVEVKELERLQNKLAERQHSRLEGLSQQGSCSWFFPAVTSSLSLSPPQPPSLDGQDSETFQNRANAWEEYIPIQSRKAQRISVSLPSSTLVTPKSRYQGFEPQLPLVPERVALASLLRCFKNQDRLADRDYIDFELDNFSFYVNSACYPFEMRPLQHLATKPAHDTYYFDGILSFGNVRHYVSKVEVSELPIGNYGVEHDTVKDQIWVRSRFNSKQEIYYRLKKPSAEYTRFHEPFLWIADLAKHVVDFCSSMIEDGLQVSLDSFKELFIRWLLRTHSKSPSFQKWRLQHPSDNFCSSSIKPGDTISTPRDGDSTDTKWAKMQSKGSIDDNRWFGLVQKAHINETTGLRSFDVTWFYRPSETPCCMMKYPWHNELFLSDHCTCEEGRVSRVHEHEVLATHAVDWFGNPDSSKGEFFVRQTYMVENRRWISLQESHLTCSHSRDRFGYKTGDTILAALSPSDDFAEAYEVVKIFRQGANRFLRLRRLLRRSLADPGAANAAPNELLYTDQLLVVNTDKITITGKCAIRFFRSEEPIPSPYNRGGTGNLFFITHRLDTAAKLPTCVPFSSDGFPPCFRQGFDPSRADFQKLRGLDLYCGSGNFGRGLEDGGAVDMCWANDLSPYAIHTYMANARATTRPFLGSVDGLLGQALQGKFADNVPRPGDVDFISGGTPCPGFSLLTADKTTLAQLKNQSLVASFAAFVDFYRPKYGVLENVTTIVQADHNRTEDILSQLFCAIVGLGYQAQLIMGDAWSYGAPQSRSRVFLYFAAPGLRLPEAPMPSHSHFPTVKSRGLGKLCNQEPFVRRSFSPTPFKYVSVGEGTADLPFIGDAKADSCVAFPDHRLAVGITSRIRHQITVIPIHPHGMNFAKAWNLGKGTMTRGERELFPPEGSYRTKPTSHGWGRIRPGDTFPTVTTQSQPTDARCGCIHWNEDRPLTIMEVRRAQGFLDHEVLIGSTTEQWRQVGNSVARQMAVAIGLQFREAWLGSLYDGAGSRSVDKTAAGLTGHSPETKLGHGACHGAECTSSSGSPSPSPSPSESGAGARCETTPATAMTDSAEACATPKVVVGVGRKRLLSQTAKTSYQSKLARIGAPLYDRIHF</sequence>
<protein>
    <recommendedName>
        <fullName evidence="2">DNA (cytosine-5-)-methyltransferase</fullName>
        <ecNumber evidence="2">2.1.1.37</ecNumber>
    </recommendedName>
</protein>
<dbReference type="Proteomes" id="UP001287356">
    <property type="component" value="Unassembled WGS sequence"/>
</dbReference>
<dbReference type="Pfam" id="PF25423">
    <property type="entry name" value="DUF7893"/>
    <property type="match status" value="1"/>
</dbReference>
<evidence type="ECO:0000256" key="1">
    <source>
        <dbReference type="ARBA" id="ARBA00004123"/>
    </source>
</evidence>
<dbReference type="PANTHER" id="PTHR10629:SF54">
    <property type="entry name" value="DNA METHYLTRANSFERASE DIM-2"/>
    <property type="match status" value="1"/>
</dbReference>
<comment type="similarity">
    <text evidence="8">Belongs to the class I-like SAM-binding methyltransferase superfamily. C5-methyltransferase family.</text>
</comment>
<feature type="region of interest" description="Disordered" evidence="9">
    <location>
        <begin position="1602"/>
        <end position="1624"/>
    </location>
</feature>
<dbReference type="Gene3D" id="3.40.50.150">
    <property type="entry name" value="Vaccinia Virus protein VP39"/>
    <property type="match status" value="1"/>
</dbReference>